<dbReference type="RefSeq" id="WP_206292993.1">
    <property type="nucleotide sequence ID" value="NZ_CP063458.1"/>
</dbReference>
<dbReference type="Proteomes" id="UP000593765">
    <property type="component" value="Chromosome"/>
</dbReference>
<protein>
    <submittedName>
        <fullName evidence="2">Uncharacterized protein</fullName>
    </submittedName>
</protein>
<proteinExistence type="predicted"/>
<evidence type="ECO:0000313" key="2">
    <source>
        <dbReference type="EMBL" id="QOV89930.1"/>
    </source>
</evidence>
<feature type="compositionally biased region" description="Basic residues" evidence="1">
    <location>
        <begin position="135"/>
        <end position="147"/>
    </location>
</feature>
<dbReference type="AlphaFoldDB" id="A0A7M2WZL6"/>
<sequence>MSWEAHRWTARTPSELYHTLGPHGVDDLVRQMIAACWRALPEEGRTIALGIARAREIHDRNVGVWKKIKKVTPEAFFADLFPTDADGYCRQAMVLTWMMMPRSGGREVTDALKIFGHIVERNLDAWEEDNATFTGKKRRPAKTKTAKVTKPSVPAKKSAIVKKSPLSKKSLLTKKNARSRR</sequence>
<dbReference type="KEGG" id="hbs:IPV69_00730"/>
<organism evidence="2 3">
    <name type="scientific">Humisphaera borealis</name>
    <dbReference type="NCBI Taxonomy" id="2807512"/>
    <lineage>
        <taxon>Bacteria</taxon>
        <taxon>Pseudomonadati</taxon>
        <taxon>Planctomycetota</taxon>
        <taxon>Phycisphaerae</taxon>
        <taxon>Tepidisphaerales</taxon>
        <taxon>Tepidisphaeraceae</taxon>
        <taxon>Humisphaera</taxon>
    </lineage>
</organism>
<accession>A0A7M2WZL6</accession>
<dbReference type="EMBL" id="CP063458">
    <property type="protein sequence ID" value="QOV89930.1"/>
    <property type="molecule type" value="Genomic_DNA"/>
</dbReference>
<reference evidence="2 3" key="1">
    <citation type="submission" date="2020-10" db="EMBL/GenBank/DDBJ databases">
        <title>Wide distribution of Phycisphaera-like planctomycetes from WD2101 soil group in peatlands and genome analysis of the first cultivated representative.</title>
        <authorList>
            <person name="Dedysh S.N."/>
            <person name="Beletsky A.V."/>
            <person name="Ivanova A."/>
            <person name="Kulichevskaya I.S."/>
            <person name="Suzina N.E."/>
            <person name="Philippov D.A."/>
            <person name="Rakitin A.L."/>
            <person name="Mardanov A.V."/>
            <person name="Ravin N.V."/>
        </authorList>
    </citation>
    <scope>NUCLEOTIDE SEQUENCE [LARGE SCALE GENOMIC DNA]</scope>
    <source>
        <strain evidence="2 3">M1803</strain>
    </source>
</reference>
<evidence type="ECO:0000313" key="3">
    <source>
        <dbReference type="Proteomes" id="UP000593765"/>
    </source>
</evidence>
<name>A0A7M2WZL6_9BACT</name>
<keyword evidence="3" id="KW-1185">Reference proteome</keyword>
<gene>
    <name evidence="2" type="ORF">IPV69_00730</name>
</gene>
<feature type="region of interest" description="Disordered" evidence="1">
    <location>
        <begin position="134"/>
        <end position="181"/>
    </location>
</feature>
<feature type="compositionally biased region" description="Basic residues" evidence="1">
    <location>
        <begin position="171"/>
        <end position="181"/>
    </location>
</feature>
<evidence type="ECO:0000256" key="1">
    <source>
        <dbReference type="SAM" id="MobiDB-lite"/>
    </source>
</evidence>